<dbReference type="InterPro" id="IPR027417">
    <property type="entry name" value="P-loop_NTPase"/>
</dbReference>
<evidence type="ECO:0000256" key="5">
    <source>
        <dbReference type="ARBA" id="ARBA00022695"/>
    </source>
</evidence>
<evidence type="ECO:0000256" key="3">
    <source>
        <dbReference type="ARBA" id="ARBA00022515"/>
    </source>
</evidence>
<keyword evidence="8" id="KW-0863">Zinc-finger</keyword>
<protein>
    <submittedName>
        <fullName evidence="14">CHC2 zinc finger domain-containing protein</fullName>
    </submittedName>
    <submittedName>
        <fullName evidence="15">Toprim domain-containing protein</fullName>
    </submittedName>
</protein>
<gene>
    <name evidence="15" type="ORF">DWW27_19990</name>
    <name evidence="14" type="ORF">L4X52_19810</name>
</gene>
<keyword evidence="12" id="KW-0804">Transcription</keyword>
<dbReference type="GeneID" id="60062843"/>
<keyword evidence="2" id="KW-0240">DNA-directed RNA polymerase</keyword>
<dbReference type="InterPro" id="IPR037068">
    <property type="entry name" value="DNA_primase_core_N_sf"/>
</dbReference>
<dbReference type="Proteomes" id="UP000285379">
    <property type="component" value="Unassembled WGS sequence"/>
</dbReference>
<keyword evidence="11" id="KW-0238">DNA-binding</keyword>
<evidence type="ECO:0000256" key="7">
    <source>
        <dbReference type="ARBA" id="ARBA00022723"/>
    </source>
</evidence>
<dbReference type="GO" id="GO:0000428">
    <property type="term" value="C:DNA-directed RNA polymerase complex"/>
    <property type="evidence" value="ECO:0007669"/>
    <property type="project" value="UniProtKB-KW"/>
</dbReference>
<evidence type="ECO:0000256" key="6">
    <source>
        <dbReference type="ARBA" id="ARBA00022705"/>
    </source>
</evidence>
<organism evidence="15 16">
    <name type="scientific">Phocaeicola vulgatus</name>
    <name type="common">Bacteroides vulgatus</name>
    <dbReference type="NCBI Taxonomy" id="821"/>
    <lineage>
        <taxon>Bacteria</taxon>
        <taxon>Pseudomonadati</taxon>
        <taxon>Bacteroidota</taxon>
        <taxon>Bacteroidia</taxon>
        <taxon>Bacteroidales</taxon>
        <taxon>Bacteroidaceae</taxon>
        <taxon>Phocaeicola</taxon>
    </lineage>
</organism>
<comment type="caution">
    <text evidence="15">The sequence shown here is derived from an EMBL/GenBank/DDBJ whole genome shotgun (WGS) entry which is preliminary data.</text>
</comment>
<keyword evidence="7" id="KW-0479">Metal-binding</keyword>
<dbReference type="Pfam" id="PF01807">
    <property type="entry name" value="Zn_ribbon_DnaG"/>
    <property type="match status" value="1"/>
</dbReference>
<dbReference type="Gene3D" id="3.40.1360.10">
    <property type="match status" value="1"/>
</dbReference>
<evidence type="ECO:0000256" key="8">
    <source>
        <dbReference type="ARBA" id="ARBA00022771"/>
    </source>
</evidence>
<dbReference type="Gene3D" id="3.90.580.10">
    <property type="entry name" value="Zinc finger, CHC2-type domain"/>
    <property type="match status" value="1"/>
</dbReference>
<evidence type="ECO:0000256" key="9">
    <source>
        <dbReference type="ARBA" id="ARBA00022833"/>
    </source>
</evidence>
<evidence type="ECO:0000259" key="13">
    <source>
        <dbReference type="SMART" id="SM00400"/>
    </source>
</evidence>
<dbReference type="PANTHER" id="PTHR30313:SF2">
    <property type="entry name" value="DNA PRIMASE"/>
    <property type="match status" value="1"/>
</dbReference>
<dbReference type="AlphaFoldDB" id="A0A412VEK0"/>
<dbReference type="GO" id="GO:0003899">
    <property type="term" value="F:DNA-directed RNA polymerase activity"/>
    <property type="evidence" value="ECO:0007669"/>
    <property type="project" value="InterPro"/>
</dbReference>
<dbReference type="InterPro" id="IPR034151">
    <property type="entry name" value="TOPRIM_DnaG_bac"/>
</dbReference>
<evidence type="ECO:0000256" key="2">
    <source>
        <dbReference type="ARBA" id="ARBA00022478"/>
    </source>
</evidence>
<reference evidence="15 16" key="1">
    <citation type="submission" date="2018-08" db="EMBL/GenBank/DDBJ databases">
        <title>A genome reference for cultivated species of the human gut microbiota.</title>
        <authorList>
            <person name="Zou Y."/>
            <person name="Xue W."/>
            <person name="Luo G."/>
        </authorList>
    </citation>
    <scope>NUCLEOTIDE SEQUENCE [LARGE SCALE GENOMIC DNA]</scope>
    <source>
        <strain evidence="15 16">AF14-8</strain>
    </source>
</reference>
<dbReference type="Pfam" id="PF13155">
    <property type="entry name" value="Toprim_2"/>
    <property type="match status" value="1"/>
</dbReference>
<dbReference type="EMBL" id="JAKKWZ010000055">
    <property type="protein sequence ID" value="MCG0342203.1"/>
    <property type="molecule type" value="Genomic_DNA"/>
</dbReference>
<dbReference type="SUPFAM" id="SSF56731">
    <property type="entry name" value="DNA primase core"/>
    <property type="match status" value="1"/>
</dbReference>
<dbReference type="GO" id="GO:0003677">
    <property type="term" value="F:DNA binding"/>
    <property type="evidence" value="ECO:0007669"/>
    <property type="project" value="UniProtKB-KW"/>
</dbReference>
<dbReference type="FunFam" id="3.90.580.10:FF:000001">
    <property type="entry name" value="DNA primase"/>
    <property type="match status" value="1"/>
</dbReference>
<keyword evidence="6" id="KW-0235">DNA replication</keyword>
<dbReference type="InterPro" id="IPR013264">
    <property type="entry name" value="DNAG_N"/>
</dbReference>
<evidence type="ECO:0000256" key="11">
    <source>
        <dbReference type="ARBA" id="ARBA00023125"/>
    </source>
</evidence>
<reference evidence="14" key="2">
    <citation type="submission" date="2022-01" db="EMBL/GenBank/DDBJ databases">
        <authorList>
            <person name="Mingchao X."/>
        </authorList>
    </citation>
    <scope>NUCLEOTIDE SEQUENCE</scope>
    <source>
        <strain evidence="14">Bv4372</strain>
    </source>
</reference>
<accession>A0A412VEK0</accession>
<dbReference type="SUPFAM" id="SSF52540">
    <property type="entry name" value="P-loop containing nucleoside triphosphate hydrolases"/>
    <property type="match status" value="1"/>
</dbReference>
<dbReference type="RefSeq" id="WP_005938279.1">
    <property type="nucleotide sequence ID" value="NZ_JAKKWZ010000055.1"/>
</dbReference>
<dbReference type="InterPro" id="IPR036977">
    <property type="entry name" value="DNA_primase_Znf_CHC2"/>
</dbReference>
<dbReference type="EMBL" id="QRYT01000067">
    <property type="protein sequence ID" value="RGV03947.1"/>
    <property type="molecule type" value="Genomic_DNA"/>
</dbReference>
<dbReference type="SUPFAM" id="SSF57783">
    <property type="entry name" value="Zinc beta-ribbon"/>
    <property type="match status" value="1"/>
</dbReference>
<dbReference type="Proteomes" id="UP001201179">
    <property type="component" value="Unassembled WGS sequence"/>
</dbReference>
<dbReference type="CDD" id="cd03364">
    <property type="entry name" value="TOPRIM_DnaG_primases"/>
    <property type="match status" value="1"/>
</dbReference>
<keyword evidence="5" id="KW-0548">Nucleotidyltransferase</keyword>
<evidence type="ECO:0000313" key="16">
    <source>
        <dbReference type="Proteomes" id="UP000285379"/>
    </source>
</evidence>
<evidence type="ECO:0000313" key="15">
    <source>
        <dbReference type="EMBL" id="RGV03947.1"/>
    </source>
</evidence>
<keyword evidence="9" id="KW-0862">Zinc</keyword>
<dbReference type="GO" id="GO:0008270">
    <property type="term" value="F:zinc ion binding"/>
    <property type="evidence" value="ECO:0007669"/>
    <property type="project" value="UniProtKB-KW"/>
</dbReference>
<evidence type="ECO:0000256" key="1">
    <source>
        <dbReference type="ARBA" id="ARBA00001947"/>
    </source>
</evidence>
<evidence type="ECO:0000256" key="4">
    <source>
        <dbReference type="ARBA" id="ARBA00022679"/>
    </source>
</evidence>
<evidence type="ECO:0000256" key="12">
    <source>
        <dbReference type="ARBA" id="ARBA00023163"/>
    </source>
</evidence>
<proteinExistence type="predicted"/>
<dbReference type="GO" id="GO:0005737">
    <property type="term" value="C:cytoplasm"/>
    <property type="evidence" value="ECO:0007669"/>
    <property type="project" value="TreeGrafter"/>
</dbReference>
<dbReference type="GO" id="GO:0006269">
    <property type="term" value="P:DNA replication, synthesis of primer"/>
    <property type="evidence" value="ECO:0007669"/>
    <property type="project" value="UniProtKB-KW"/>
</dbReference>
<name>A0A412VEK0_PHOVU</name>
<sequence>MISEGTLDKVRELPIESIVEPYVKLSRDGRLNMKGLCPFHSEKTPSFSLNLSKNLYHCFGCNRGGDGIRFIMEKENLSFTDAVHFLAKQHGIPVDYEKEEEQSGEAVAEQKHKESLLATLDILQTFFVDSLRLATTEDSRNARCYAYNRWPEDFCSEAGLGYAPKDSNAFRDFCQQKGLKEELLFELGMLKRKEDGTSYSMFRERIMIPIRNRWGRIIAYTARYIGANPNAPKYINSATSVLYTKGETLFGIDRAFRLRDAENFIIVEGAPDALRLQSIGLENTVASLGTSWNENQLNLLKRYKSSLCFIPDSDVAPEGQYGPGFKAVMECGTLAIRKGFHATVKELPFGTRELTEEELQEKYEGAIPKDAQREVLVKNDADSYILSEEIYRNLREKHFIVWLAEKQFATASSLLREINCVNQIADLLRYVKDQFVYEQCIEQLSKIYGKARLWKDAVTQARNQAKRAKQPTMMDKQQEETDALRQLNLFVRNNCYYCLGKDDEDPIRLSNFRMEPLFHIHDECNGVRLFRLFNSFRDSCIIELKESEMCSISNFQQKIGSVGNYVWLGKIDKLNNVKEFLYARTQTAERIRKLGWNESKEFFAFGNGIFQHGVFHEADEMGIIQDDSHHAYYIPATSKIYRDNAEIYQFERLMVHRKSNGVLLRSFVEKLTEVFGNNSRIAFGYLIATLFRDVVYKRTRHFPILNLFGEKGTGKTTLATSLQAFFLHDVEPPNMGVASVPAMNDRVSQAVNTLVVFDEYKNDLDVRKIAFLKGLWGGGGQTKKNTNTDGMASQTIVSTGVVICGQEKPTQDMALYTRVLFLAYTKTSFSVLEKKHYEELQSICNLGLTHLTLDILKHRELFEKNFPDMYSLTKRELAIQMEQEGIHDRIFGNWIIPLATLRTLESALHLPFSYAQMLETTVNGMRNQNELAQESSEVADFWNMLQGWQSIGKCTEKVHFNIRYLKKFRPMNVKEDMEFMEARPILYLNMAAISSLFSSRNSTQNITANRSSWSTVLSYLKSHPAFLGTKQDRFYILLPSGNPDCVTVVKDGKVIQSPKVNRPKALCFDYLQLKEMFGLDLETEVITENSEDDSEI</sequence>
<dbReference type="Pfam" id="PF08275">
    <property type="entry name" value="DNAG_N"/>
    <property type="match status" value="1"/>
</dbReference>
<dbReference type="SMART" id="SM00400">
    <property type="entry name" value="ZnF_CHCC"/>
    <property type="match status" value="1"/>
</dbReference>
<comment type="cofactor">
    <cofactor evidence="1">
        <name>Zn(2+)</name>
        <dbReference type="ChEBI" id="CHEBI:29105"/>
    </cofactor>
</comment>
<dbReference type="GO" id="GO:1990077">
    <property type="term" value="C:primosome complex"/>
    <property type="evidence" value="ECO:0007669"/>
    <property type="project" value="UniProtKB-KW"/>
</dbReference>
<dbReference type="PANTHER" id="PTHR30313">
    <property type="entry name" value="DNA PRIMASE"/>
    <property type="match status" value="1"/>
</dbReference>
<evidence type="ECO:0000313" key="14">
    <source>
        <dbReference type="EMBL" id="MCG0342203.1"/>
    </source>
</evidence>
<evidence type="ECO:0000256" key="10">
    <source>
        <dbReference type="ARBA" id="ARBA00022842"/>
    </source>
</evidence>
<dbReference type="Gene3D" id="3.90.980.10">
    <property type="entry name" value="DNA primase, catalytic core, N-terminal domain"/>
    <property type="match status" value="1"/>
</dbReference>
<keyword evidence="10" id="KW-0460">Magnesium</keyword>
<keyword evidence="3" id="KW-0639">Primosome</keyword>
<dbReference type="InterPro" id="IPR002694">
    <property type="entry name" value="Znf_CHC2"/>
</dbReference>
<feature type="domain" description="Zinc finger CHC2-type" evidence="13">
    <location>
        <begin position="33"/>
        <end position="87"/>
    </location>
</feature>
<keyword evidence="4" id="KW-0808">Transferase</keyword>
<dbReference type="InterPro" id="IPR050219">
    <property type="entry name" value="DnaG_primase"/>
</dbReference>